<sequence>MPSQTSPKFYLSILIGLLAIGLGFYGAFFLQIKNNIQWIFIALLLIAGIACLSVLWIGRMQSKDKVINATNAFAVFVFLCTLIFGLISPPTEESSLKIQVKDWQGTSVLANEKQVIKVSSGKFSKIYDLNSESEVLLTFMKDADNVEIEVLNYDWQIDKKGKSAIYPIPENEILNLVLVPAKERCCLYGRVIFDDNQTHDLANITVQAEGISTKTQADGSYRLELPLEMQLQTVSVYAKNGNYSGNICCCNTISPCDILLTQHLK</sequence>
<organism evidence="2 3">
    <name type="scientific">Arcicella rigui</name>
    <dbReference type="NCBI Taxonomy" id="797020"/>
    <lineage>
        <taxon>Bacteria</taxon>
        <taxon>Pseudomonadati</taxon>
        <taxon>Bacteroidota</taxon>
        <taxon>Cytophagia</taxon>
        <taxon>Cytophagales</taxon>
        <taxon>Flectobacillaceae</taxon>
        <taxon>Arcicella</taxon>
    </lineage>
</organism>
<keyword evidence="1" id="KW-0472">Membrane</keyword>
<feature type="transmembrane region" description="Helical" evidence="1">
    <location>
        <begin position="9"/>
        <end position="30"/>
    </location>
</feature>
<dbReference type="EMBL" id="JAYFUM010000008">
    <property type="protein sequence ID" value="MEA5139230.1"/>
    <property type="molecule type" value="Genomic_DNA"/>
</dbReference>
<evidence type="ECO:0000313" key="3">
    <source>
        <dbReference type="Proteomes" id="UP001302949"/>
    </source>
</evidence>
<comment type="caution">
    <text evidence="2">The sequence shown here is derived from an EMBL/GenBank/DDBJ whole genome shotgun (WGS) entry which is preliminary data.</text>
</comment>
<evidence type="ECO:0000313" key="2">
    <source>
        <dbReference type="EMBL" id="MEA5139230.1"/>
    </source>
</evidence>
<keyword evidence="1" id="KW-0812">Transmembrane</keyword>
<dbReference type="RefSeq" id="WP_323296388.1">
    <property type="nucleotide sequence ID" value="NZ_JAYFUM010000008.1"/>
</dbReference>
<accession>A0ABU5Q8Q9</accession>
<feature type="transmembrane region" description="Helical" evidence="1">
    <location>
        <begin position="36"/>
        <end position="57"/>
    </location>
</feature>
<proteinExistence type="predicted"/>
<keyword evidence="3" id="KW-1185">Reference proteome</keyword>
<gene>
    <name evidence="2" type="ORF">VB248_08795</name>
</gene>
<evidence type="ECO:0000256" key="1">
    <source>
        <dbReference type="SAM" id="Phobius"/>
    </source>
</evidence>
<name>A0ABU5Q8Q9_9BACT</name>
<reference evidence="2 3" key="1">
    <citation type="submission" date="2023-12" db="EMBL/GenBank/DDBJ databases">
        <title>Novel species of the genus Arcicella isolated from rivers.</title>
        <authorList>
            <person name="Lu H."/>
        </authorList>
    </citation>
    <scope>NUCLEOTIDE SEQUENCE [LARGE SCALE GENOMIC DNA]</scope>
    <source>
        <strain evidence="2 3">KCTC 23307</strain>
    </source>
</reference>
<evidence type="ECO:0008006" key="4">
    <source>
        <dbReference type="Google" id="ProtNLM"/>
    </source>
</evidence>
<protein>
    <recommendedName>
        <fullName evidence="4">Carboxypeptidase regulatory-like domain-containing protein</fullName>
    </recommendedName>
</protein>
<dbReference type="Proteomes" id="UP001302949">
    <property type="component" value="Unassembled WGS sequence"/>
</dbReference>
<keyword evidence="1" id="KW-1133">Transmembrane helix</keyword>
<feature type="transmembrane region" description="Helical" evidence="1">
    <location>
        <begin position="69"/>
        <end position="87"/>
    </location>
</feature>